<gene>
    <name evidence="1" type="ORF">GUJ93_ZPchr0006g41991</name>
</gene>
<comment type="caution">
    <text evidence="1">The sequence shown here is derived from an EMBL/GenBank/DDBJ whole genome shotgun (WGS) entry which is preliminary data.</text>
</comment>
<dbReference type="AlphaFoldDB" id="A0A8J5STQ6"/>
<accession>A0A8J5STQ6</accession>
<sequence>MKQGELCRPQPLPSSPSIYYSRALERDILRRGRPELVSGGGDAAAAAAAMTDPMDRSTQLGICRFVTLPYIWRFIFLFKECQIKRLFLQLVDRMVLLFSPAGNLTPSSWNRRTRWNT</sequence>
<reference evidence="1" key="2">
    <citation type="submission" date="2021-02" db="EMBL/GenBank/DDBJ databases">
        <authorList>
            <person name="Kimball J.A."/>
            <person name="Haas M.W."/>
            <person name="Macchietto M."/>
            <person name="Kono T."/>
            <person name="Duquette J."/>
            <person name="Shao M."/>
        </authorList>
    </citation>
    <scope>NUCLEOTIDE SEQUENCE</scope>
    <source>
        <tissue evidence="1">Fresh leaf tissue</tissue>
    </source>
</reference>
<protein>
    <submittedName>
        <fullName evidence="1">Uncharacterized protein</fullName>
    </submittedName>
</protein>
<organism evidence="1 2">
    <name type="scientific">Zizania palustris</name>
    <name type="common">Northern wild rice</name>
    <dbReference type="NCBI Taxonomy" id="103762"/>
    <lineage>
        <taxon>Eukaryota</taxon>
        <taxon>Viridiplantae</taxon>
        <taxon>Streptophyta</taxon>
        <taxon>Embryophyta</taxon>
        <taxon>Tracheophyta</taxon>
        <taxon>Spermatophyta</taxon>
        <taxon>Magnoliopsida</taxon>
        <taxon>Liliopsida</taxon>
        <taxon>Poales</taxon>
        <taxon>Poaceae</taxon>
        <taxon>BOP clade</taxon>
        <taxon>Oryzoideae</taxon>
        <taxon>Oryzeae</taxon>
        <taxon>Zizaniinae</taxon>
        <taxon>Zizania</taxon>
    </lineage>
</organism>
<evidence type="ECO:0000313" key="1">
    <source>
        <dbReference type="EMBL" id="KAG8072929.1"/>
    </source>
</evidence>
<evidence type="ECO:0000313" key="2">
    <source>
        <dbReference type="Proteomes" id="UP000729402"/>
    </source>
</evidence>
<dbReference type="EMBL" id="JAAALK010000283">
    <property type="protein sequence ID" value="KAG8072929.1"/>
    <property type="molecule type" value="Genomic_DNA"/>
</dbReference>
<dbReference type="Proteomes" id="UP000729402">
    <property type="component" value="Unassembled WGS sequence"/>
</dbReference>
<reference evidence="1" key="1">
    <citation type="journal article" date="2021" name="bioRxiv">
        <title>Whole Genome Assembly and Annotation of Northern Wild Rice, Zizania palustris L., Supports a Whole Genome Duplication in the Zizania Genus.</title>
        <authorList>
            <person name="Haas M."/>
            <person name="Kono T."/>
            <person name="Macchietto M."/>
            <person name="Millas R."/>
            <person name="McGilp L."/>
            <person name="Shao M."/>
            <person name="Duquette J."/>
            <person name="Hirsch C.N."/>
            <person name="Kimball J."/>
        </authorList>
    </citation>
    <scope>NUCLEOTIDE SEQUENCE</scope>
    <source>
        <tissue evidence="1">Fresh leaf tissue</tissue>
    </source>
</reference>
<keyword evidence="2" id="KW-1185">Reference proteome</keyword>
<name>A0A8J5STQ6_ZIZPA</name>
<proteinExistence type="predicted"/>